<dbReference type="GO" id="GO:0006506">
    <property type="term" value="P:GPI anchor biosynthetic process"/>
    <property type="evidence" value="ECO:0007669"/>
    <property type="project" value="UniProtKB-UniPathway"/>
</dbReference>
<evidence type="ECO:0000256" key="1">
    <source>
        <dbReference type="ARBA" id="ARBA00004687"/>
    </source>
</evidence>
<organism evidence="4 5">
    <name type="scientific">Jaapia argillacea MUCL 33604</name>
    <dbReference type="NCBI Taxonomy" id="933084"/>
    <lineage>
        <taxon>Eukaryota</taxon>
        <taxon>Fungi</taxon>
        <taxon>Dikarya</taxon>
        <taxon>Basidiomycota</taxon>
        <taxon>Agaricomycotina</taxon>
        <taxon>Agaricomycetes</taxon>
        <taxon>Agaricomycetidae</taxon>
        <taxon>Jaapiales</taxon>
        <taxon>Jaapiaceae</taxon>
        <taxon>Jaapia</taxon>
    </lineage>
</organism>
<dbReference type="GO" id="GO:0000506">
    <property type="term" value="C:glycosylphosphatidylinositol-N-acetylglucosaminyltransferase (GPI-GnT) complex"/>
    <property type="evidence" value="ECO:0007669"/>
    <property type="project" value="InterPro"/>
</dbReference>
<proteinExistence type="inferred from homology"/>
<sequence>MNASRESPLPLTHPELSIHHGPGFCEYRVENWYLARDGSGRIVKGYNSFSWPDAVIAAVLAFFWVSVRDSPKILLALGIALTYGIWCKFSQILWESVIAIPPHGIQLETHRGYPSIPLTVSRRFIPAIILHDFVINEGIRRWDVRHYLVALKTSHTGDVALDVAYENILPHFPVLFEVYRGIYATFLQDPGLEEAKK</sequence>
<dbReference type="AlphaFoldDB" id="A0A067Q0Y8"/>
<dbReference type="FunCoup" id="A0A067Q0Y8">
    <property type="interactions" value="75"/>
</dbReference>
<dbReference type="InterPro" id="IPR019328">
    <property type="entry name" value="PIGH-H_dom"/>
</dbReference>
<evidence type="ECO:0000259" key="3">
    <source>
        <dbReference type="Pfam" id="PF10181"/>
    </source>
</evidence>
<dbReference type="UniPathway" id="UPA00196"/>
<feature type="domain" description="Phosphatidylinositol N-acetylglucosaminyltransferase subunit H conserved" evidence="3">
    <location>
        <begin position="96"/>
        <end position="156"/>
    </location>
</feature>
<name>A0A067Q0Y8_9AGAM</name>
<comment type="similarity">
    <text evidence="2">Belongs to the PIGH family.</text>
</comment>
<evidence type="ECO:0000313" key="5">
    <source>
        <dbReference type="Proteomes" id="UP000027265"/>
    </source>
</evidence>
<evidence type="ECO:0000313" key="4">
    <source>
        <dbReference type="EMBL" id="KDQ60738.1"/>
    </source>
</evidence>
<dbReference type="OrthoDB" id="6256716at2759"/>
<dbReference type="STRING" id="933084.A0A067Q0Y8"/>
<dbReference type="PANTHER" id="PTHR15231:SF1">
    <property type="entry name" value="PHOSPHATIDYLINOSITOL N-ACETYLGLUCOSAMINYLTRANSFERASE SUBUNIT H"/>
    <property type="match status" value="1"/>
</dbReference>
<dbReference type="InterPro" id="IPR044215">
    <property type="entry name" value="PIG-H"/>
</dbReference>
<evidence type="ECO:0000256" key="2">
    <source>
        <dbReference type="ARBA" id="ARBA00009610"/>
    </source>
</evidence>
<accession>A0A067Q0Y8</accession>
<dbReference type="InParanoid" id="A0A067Q0Y8"/>
<comment type="pathway">
    <text evidence="1">Glycolipid biosynthesis; glycosylphosphatidylinositol-anchor biosynthesis.</text>
</comment>
<dbReference type="HOGENOM" id="CLU_114240_0_0_1"/>
<reference evidence="5" key="1">
    <citation type="journal article" date="2014" name="Proc. Natl. Acad. Sci. U.S.A.">
        <title>Extensive sampling of basidiomycete genomes demonstrates inadequacy of the white-rot/brown-rot paradigm for wood decay fungi.</title>
        <authorList>
            <person name="Riley R."/>
            <person name="Salamov A.A."/>
            <person name="Brown D.W."/>
            <person name="Nagy L.G."/>
            <person name="Floudas D."/>
            <person name="Held B.W."/>
            <person name="Levasseur A."/>
            <person name="Lombard V."/>
            <person name="Morin E."/>
            <person name="Otillar R."/>
            <person name="Lindquist E.A."/>
            <person name="Sun H."/>
            <person name="LaButti K.M."/>
            <person name="Schmutz J."/>
            <person name="Jabbour D."/>
            <person name="Luo H."/>
            <person name="Baker S.E."/>
            <person name="Pisabarro A.G."/>
            <person name="Walton J.D."/>
            <person name="Blanchette R.A."/>
            <person name="Henrissat B."/>
            <person name="Martin F."/>
            <person name="Cullen D."/>
            <person name="Hibbett D.S."/>
            <person name="Grigoriev I.V."/>
        </authorList>
    </citation>
    <scope>NUCLEOTIDE SEQUENCE [LARGE SCALE GENOMIC DNA]</scope>
    <source>
        <strain evidence="5">MUCL 33604</strain>
    </source>
</reference>
<dbReference type="PANTHER" id="PTHR15231">
    <property type="entry name" value="PHOSPHATIDYLINOSITOL N-ACETYLGLUCOSAMINYLTRANSFERASE SUBUNIT H"/>
    <property type="match status" value="1"/>
</dbReference>
<protein>
    <recommendedName>
        <fullName evidence="3">Phosphatidylinositol N-acetylglucosaminyltransferase subunit H conserved domain-containing protein</fullName>
    </recommendedName>
</protein>
<dbReference type="Proteomes" id="UP000027265">
    <property type="component" value="Unassembled WGS sequence"/>
</dbReference>
<dbReference type="EMBL" id="KL197713">
    <property type="protein sequence ID" value="KDQ60738.1"/>
    <property type="molecule type" value="Genomic_DNA"/>
</dbReference>
<gene>
    <name evidence="4" type="ORF">JAAARDRAFT_31712</name>
</gene>
<dbReference type="Pfam" id="PF10181">
    <property type="entry name" value="PIG-H"/>
    <property type="match status" value="1"/>
</dbReference>
<keyword evidence="5" id="KW-1185">Reference proteome</keyword>